<dbReference type="EMBL" id="MKKK01000036">
    <property type="protein sequence ID" value="OEY94031.1"/>
    <property type="molecule type" value="Genomic_DNA"/>
</dbReference>
<name>A0A1E7R415_9GAMM</name>
<gene>
    <name evidence="6" type="ORF">BJI46_13715</name>
</gene>
<feature type="transmembrane region" description="Helical" evidence="5">
    <location>
        <begin position="61"/>
        <end position="81"/>
    </location>
</feature>
<dbReference type="InterPro" id="IPR007300">
    <property type="entry name" value="CidB/LrgB"/>
</dbReference>
<protein>
    <submittedName>
        <fullName evidence="6">Uncharacterized protein</fullName>
    </submittedName>
</protein>
<evidence type="ECO:0000256" key="2">
    <source>
        <dbReference type="ARBA" id="ARBA00022692"/>
    </source>
</evidence>
<feature type="transmembrane region" description="Helical" evidence="5">
    <location>
        <begin position="87"/>
        <end position="111"/>
    </location>
</feature>
<organism evidence="6 7">
    <name type="scientific">Acinetobacter qingfengensis</name>
    <dbReference type="NCBI Taxonomy" id="1262585"/>
    <lineage>
        <taxon>Bacteria</taxon>
        <taxon>Pseudomonadati</taxon>
        <taxon>Pseudomonadota</taxon>
        <taxon>Gammaproteobacteria</taxon>
        <taxon>Moraxellales</taxon>
        <taxon>Moraxellaceae</taxon>
        <taxon>Acinetobacter</taxon>
    </lineage>
</organism>
<evidence type="ECO:0000256" key="4">
    <source>
        <dbReference type="ARBA" id="ARBA00023136"/>
    </source>
</evidence>
<comment type="caution">
    <text evidence="6">The sequence shown here is derived from an EMBL/GenBank/DDBJ whole genome shotgun (WGS) entry which is preliminary data.</text>
</comment>
<evidence type="ECO:0000313" key="7">
    <source>
        <dbReference type="Proteomes" id="UP000185895"/>
    </source>
</evidence>
<evidence type="ECO:0000256" key="5">
    <source>
        <dbReference type="SAM" id="Phobius"/>
    </source>
</evidence>
<keyword evidence="3 5" id="KW-1133">Transmembrane helix</keyword>
<proteinExistence type="predicted"/>
<feature type="transmembrane region" description="Helical" evidence="5">
    <location>
        <begin position="201"/>
        <end position="225"/>
    </location>
</feature>
<dbReference type="AlphaFoldDB" id="A0A1E7R415"/>
<accession>A0A1E7R415</accession>
<dbReference type="Proteomes" id="UP000185895">
    <property type="component" value="Unassembled WGS sequence"/>
</dbReference>
<dbReference type="OrthoDB" id="9811701at2"/>
<keyword evidence="7" id="KW-1185">Reference proteome</keyword>
<dbReference type="STRING" id="1262585.BJI46_13715"/>
<keyword evidence="4 5" id="KW-0472">Membrane</keyword>
<evidence type="ECO:0000256" key="3">
    <source>
        <dbReference type="ARBA" id="ARBA00022989"/>
    </source>
</evidence>
<evidence type="ECO:0000313" key="6">
    <source>
        <dbReference type="EMBL" id="OEY94031.1"/>
    </source>
</evidence>
<dbReference type="GO" id="GO:0016020">
    <property type="term" value="C:membrane"/>
    <property type="evidence" value="ECO:0007669"/>
    <property type="project" value="UniProtKB-SubCell"/>
</dbReference>
<dbReference type="PANTHER" id="PTHR30249:SF16">
    <property type="entry name" value="INNER MEMBRANE PROTEIN"/>
    <property type="match status" value="1"/>
</dbReference>
<evidence type="ECO:0000256" key="1">
    <source>
        <dbReference type="ARBA" id="ARBA00004141"/>
    </source>
</evidence>
<dbReference type="PANTHER" id="PTHR30249">
    <property type="entry name" value="PUTATIVE SEROTONIN TRANSPORTER"/>
    <property type="match status" value="1"/>
</dbReference>
<dbReference type="Pfam" id="PF04172">
    <property type="entry name" value="LrgB"/>
    <property type="match status" value="1"/>
</dbReference>
<feature type="transmembrane region" description="Helical" evidence="5">
    <location>
        <begin position="146"/>
        <end position="166"/>
    </location>
</feature>
<feature type="transmembrane region" description="Helical" evidence="5">
    <location>
        <begin position="29"/>
        <end position="49"/>
    </location>
</feature>
<sequence>MNWISLFFFILTVILYFLAKKIYERKPFFLFSPIIFVPCIIISVLLISGMSFDEYYYYTKYLVWMLGPITITFAIPLYQYGHLIKHYFKVLCITSLVAIITGLLSSYLFAYLFSFNDVISKSLYVRSVSIPFALTITEQIQGSLSLVPLFTVITGLVGMICGDIILGKSSKRYILANGSALGNAAHAMGVAKAQQRDIQEAVIASLSLIISGVLLVVLSCLFLLFSQT</sequence>
<dbReference type="RefSeq" id="WP_070070330.1">
    <property type="nucleotide sequence ID" value="NZ_MKKK01000036.1"/>
</dbReference>
<reference evidence="6 7" key="1">
    <citation type="submission" date="2016-09" db="EMBL/GenBank/DDBJ databases">
        <authorList>
            <person name="Capua I."/>
            <person name="De Benedictis P."/>
            <person name="Joannis T."/>
            <person name="Lombin L.H."/>
            <person name="Cattoli G."/>
        </authorList>
    </citation>
    <scope>NUCLEOTIDE SEQUENCE [LARGE SCALE GENOMIC DNA]</scope>
    <source>
        <strain evidence="6 7">ANC 4671</strain>
    </source>
</reference>
<keyword evidence="2 5" id="KW-0812">Transmembrane</keyword>
<comment type="subcellular location">
    <subcellularLocation>
        <location evidence="1">Membrane</location>
        <topology evidence="1">Multi-pass membrane protein</topology>
    </subcellularLocation>
</comment>